<organism evidence="1 2">
    <name type="scientific">Methylobacterium brachiatum</name>
    <dbReference type="NCBI Taxonomy" id="269660"/>
    <lineage>
        <taxon>Bacteria</taxon>
        <taxon>Pseudomonadati</taxon>
        <taxon>Pseudomonadota</taxon>
        <taxon>Alphaproteobacteria</taxon>
        <taxon>Hyphomicrobiales</taxon>
        <taxon>Methylobacteriaceae</taxon>
        <taxon>Methylobacterium</taxon>
    </lineage>
</organism>
<protein>
    <submittedName>
        <fullName evidence="1">Nucleic acid-binding protein</fullName>
    </submittedName>
</protein>
<sequence length="207" mass="22879">MDETNGEVGFLLDTNVYSDVRKGLSVKACEWYAALGSERRYLAWCVLQELLTGAFAADATKNLEFALRLQAWTRFLIGTEGLVFPTVEVTVECSRLRAEPKLKSLWMTQPKQAIPNSGADVDLAALSRITGIPIASENIAHFKMIHALFEIPGLYVPSTGKWAIGMRDSCTKEPCGPISGTGVARRTGIRGVVHRLARMVLRGRWIR</sequence>
<dbReference type="SUPFAM" id="SSF88723">
    <property type="entry name" value="PIN domain-like"/>
    <property type="match status" value="1"/>
</dbReference>
<reference evidence="1" key="1">
    <citation type="submission" date="2023-07" db="EMBL/GenBank/DDBJ databases">
        <title>Genomic Encyclopedia of Type Strains, Phase IV (KMG-IV): sequencing the most valuable type-strain genomes for metagenomic binning, comparative biology and taxonomic classification.</title>
        <authorList>
            <person name="Goeker M."/>
        </authorList>
    </citation>
    <scope>NUCLEOTIDE SEQUENCE</scope>
    <source>
        <strain evidence="1">DSM 19569</strain>
    </source>
</reference>
<dbReference type="Gene3D" id="3.40.50.1010">
    <property type="entry name" value="5'-nuclease"/>
    <property type="match status" value="1"/>
</dbReference>
<evidence type="ECO:0000313" key="2">
    <source>
        <dbReference type="Proteomes" id="UP001223420"/>
    </source>
</evidence>
<proteinExistence type="predicted"/>
<evidence type="ECO:0000313" key="1">
    <source>
        <dbReference type="EMBL" id="MDQ0543445.1"/>
    </source>
</evidence>
<dbReference type="Proteomes" id="UP001223420">
    <property type="component" value="Unassembled WGS sequence"/>
</dbReference>
<comment type="caution">
    <text evidence="1">The sequence shown here is derived from an EMBL/GenBank/DDBJ whole genome shotgun (WGS) entry which is preliminary data.</text>
</comment>
<dbReference type="EMBL" id="JAUSWL010000003">
    <property type="protein sequence ID" value="MDQ0543445.1"/>
    <property type="molecule type" value="Genomic_DNA"/>
</dbReference>
<dbReference type="AlphaFoldDB" id="A0AAJ1WW79"/>
<accession>A0AAJ1WW79</accession>
<gene>
    <name evidence="1" type="ORF">QO001_002371</name>
</gene>
<name>A0AAJ1WW79_9HYPH</name>
<dbReference type="RefSeq" id="WP_066925675.1">
    <property type="nucleotide sequence ID" value="NZ_JAJALK010000004.1"/>
</dbReference>
<dbReference type="InterPro" id="IPR029060">
    <property type="entry name" value="PIN-like_dom_sf"/>
</dbReference>